<evidence type="ECO:0000256" key="1">
    <source>
        <dbReference type="SAM" id="MobiDB-lite"/>
    </source>
</evidence>
<protein>
    <submittedName>
        <fullName evidence="2">9573_t:CDS:1</fullName>
    </submittedName>
</protein>
<keyword evidence="3" id="KW-1185">Reference proteome</keyword>
<gene>
    <name evidence="2" type="ORF">AGERDE_LOCUS4026</name>
</gene>
<feature type="compositionally biased region" description="Low complexity" evidence="1">
    <location>
        <begin position="440"/>
        <end position="458"/>
    </location>
</feature>
<accession>A0A9N8ZI03</accession>
<dbReference type="OrthoDB" id="2434068at2759"/>
<organism evidence="2 3">
    <name type="scientific">Ambispora gerdemannii</name>
    <dbReference type="NCBI Taxonomy" id="144530"/>
    <lineage>
        <taxon>Eukaryota</taxon>
        <taxon>Fungi</taxon>
        <taxon>Fungi incertae sedis</taxon>
        <taxon>Mucoromycota</taxon>
        <taxon>Glomeromycotina</taxon>
        <taxon>Glomeromycetes</taxon>
        <taxon>Archaeosporales</taxon>
        <taxon>Ambisporaceae</taxon>
        <taxon>Ambispora</taxon>
    </lineage>
</organism>
<dbReference type="AlphaFoldDB" id="A0A9N8ZI03"/>
<reference evidence="2" key="1">
    <citation type="submission" date="2021-06" db="EMBL/GenBank/DDBJ databases">
        <authorList>
            <person name="Kallberg Y."/>
            <person name="Tangrot J."/>
            <person name="Rosling A."/>
        </authorList>
    </citation>
    <scope>NUCLEOTIDE SEQUENCE</scope>
    <source>
        <strain evidence="2">MT106</strain>
    </source>
</reference>
<evidence type="ECO:0000313" key="3">
    <source>
        <dbReference type="Proteomes" id="UP000789831"/>
    </source>
</evidence>
<comment type="caution">
    <text evidence="2">The sequence shown here is derived from an EMBL/GenBank/DDBJ whole genome shotgun (WGS) entry which is preliminary data.</text>
</comment>
<name>A0A9N8ZI03_9GLOM</name>
<feature type="region of interest" description="Disordered" evidence="1">
    <location>
        <begin position="433"/>
        <end position="458"/>
    </location>
</feature>
<feature type="region of interest" description="Disordered" evidence="1">
    <location>
        <begin position="480"/>
        <end position="508"/>
    </location>
</feature>
<dbReference type="Proteomes" id="UP000789831">
    <property type="component" value="Unassembled WGS sequence"/>
</dbReference>
<dbReference type="EMBL" id="CAJVPL010000433">
    <property type="protein sequence ID" value="CAG8496506.1"/>
    <property type="molecule type" value="Genomic_DNA"/>
</dbReference>
<proteinExistence type="predicted"/>
<sequence length="523" mass="57875">MGVVLYEKNVLEDARFFADENNQRQSPIPLNLTSSSTIRSSNSPQILPTRQAQLTPTTNPHTLLTLPLTRTGSSRSSFSFFRNRHNRKFWLKIWSSASGSSINAATTTSIAQSQNSPIITPSKKVSSVLKFPRTRHKKSVDNKSPCDRINSRIVVVNSNDINEDDVLDECNLNNDIGTTTAIRSHYRQSTTDTNATTLSTETINNSTFEENDETIVNSTAPSSPYAAKFYESPVEDHDADENVMVKEEKEKVDLVSNVTSTISSPPAAGIIPEDWNINKKTSLIERLATYPRRSSESEILFQKGRFTIVRESKLLPSPSSPSCYSSNNDDNTRVPKTISAFTPSSIKAQVLNNKLPQIKSTSLPEPLQSKKLRESLLIRPMKSQMKFIPKNEIPKSKLQKPFTLVNNNKPRSYSLQSAPPVNNNNYNKTFMQVQDKPRPSSRASSSSSSITASSLSEATVTVTVNTSSGRIFEVGNSSPSCSYFSESTPPSPGMTKIPGTPGSSNPKRRIFIVETFERSQFAT</sequence>
<evidence type="ECO:0000313" key="2">
    <source>
        <dbReference type="EMBL" id="CAG8496506.1"/>
    </source>
</evidence>